<dbReference type="AlphaFoldDB" id="A0A7R9VYQ0"/>
<feature type="domain" description="FAD/NAD(P)-binding" evidence="4">
    <location>
        <begin position="1"/>
        <end position="138"/>
    </location>
</feature>
<evidence type="ECO:0000256" key="1">
    <source>
        <dbReference type="ARBA" id="ARBA00009333"/>
    </source>
</evidence>
<dbReference type="InterPro" id="IPR023753">
    <property type="entry name" value="FAD/NAD-binding_dom"/>
</dbReference>
<dbReference type="InterPro" id="IPR050097">
    <property type="entry name" value="Ferredoxin-NADP_redctase_2"/>
</dbReference>
<dbReference type="Pfam" id="PF07992">
    <property type="entry name" value="Pyr_redox_2"/>
    <property type="match status" value="1"/>
</dbReference>
<dbReference type="EMBL" id="HBEC01043291">
    <property type="protein sequence ID" value="CAD8309414.1"/>
    <property type="molecule type" value="Transcribed_RNA"/>
</dbReference>
<dbReference type="PRINTS" id="PR00469">
    <property type="entry name" value="PNDRDTASEII"/>
</dbReference>
<dbReference type="InterPro" id="IPR036188">
    <property type="entry name" value="FAD/NAD-bd_sf"/>
</dbReference>
<accession>A0A7R9VYQ0</accession>
<keyword evidence="2" id="KW-0285">Flavoprotein</keyword>
<protein>
    <recommendedName>
        <fullName evidence="4">FAD/NAD(P)-binding domain-containing protein</fullName>
    </recommendedName>
</protein>
<dbReference type="SUPFAM" id="SSF51905">
    <property type="entry name" value="FAD/NAD(P)-binding domain"/>
    <property type="match status" value="1"/>
</dbReference>
<organism evidence="5">
    <name type="scientific">Chlamydomonas euryale</name>
    <dbReference type="NCBI Taxonomy" id="1486919"/>
    <lineage>
        <taxon>Eukaryota</taxon>
        <taxon>Viridiplantae</taxon>
        <taxon>Chlorophyta</taxon>
        <taxon>core chlorophytes</taxon>
        <taxon>Chlorophyceae</taxon>
        <taxon>CS clade</taxon>
        <taxon>Chlamydomonadales</taxon>
        <taxon>Chlamydomonadaceae</taxon>
        <taxon>Chlamydomonas</taxon>
    </lineage>
</organism>
<evidence type="ECO:0000256" key="3">
    <source>
        <dbReference type="ARBA" id="ARBA00023002"/>
    </source>
</evidence>
<sequence length="196" mass="20888">MEEATFLTRYAEHVTIIHRFDFLEASKIMQKKALSNKKISVLWMHEVAEAYGSEAGLEGVKVVNKSTGEVSDLAISALFFAIGHSPATKFLDGQLELDDFGYIKCLPGSSETSVPGVFAAGDVKDPKYKQAVVAAGSGCIAALDAEHSLQALGGSHGSMSIDEIACSHWTSNVVPGFTGVQPRIAEQGVERAETGR</sequence>
<reference evidence="5" key="1">
    <citation type="submission" date="2021-01" db="EMBL/GenBank/DDBJ databases">
        <authorList>
            <person name="Corre E."/>
            <person name="Pelletier E."/>
            <person name="Niang G."/>
            <person name="Scheremetjew M."/>
            <person name="Finn R."/>
            <person name="Kale V."/>
            <person name="Holt S."/>
            <person name="Cochrane G."/>
            <person name="Meng A."/>
            <person name="Brown T."/>
            <person name="Cohen L."/>
        </authorList>
    </citation>
    <scope>NUCLEOTIDE SEQUENCE</scope>
    <source>
        <strain evidence="5">CCMP219</strain>
    </source>
</reference>
<evidence type="ECO:0000259" key="4">
    <source>
        <dbReference type="Pfam" id="PF07992"/>
    </source>
</evidence>
<evidence type="ECO:0000256" key="2">
    <source>
        <dbReference type="ARBA" id="ARBA00022630"/>
    </source>
</evidence>
<dbReference type="PRINTS" id="PR00368">
    <property type="entry name" value="FADPNR"/>
</dbReference>
<dbReference type="Gene3D" id="3.50.50.60">
    <property type="entry name" value="FAD/NAD(P)-binding domain"/>
    <property type="match status" value="2"/>
</dbReference>
<dbReference type="GO" id="GO:0097237">
    <property type="term" value="P:cellular response to toxic substance"/>
    <property type="evidence" value="ECO:0007669"/>
    <property type="project" value="UniProtKB-ARBA"/>
</dbReference>
<comment type="similarity">
    <text evidence="1">Belongs to the class-II pyridine nucleotide-disulfide oxidoreductase family.</text>
</comment>
<dbReference type="GO" id="GO:0016491">
    <property type="term" value="F:oxidoreductase activity"/>
    <property type="evidence" value="ECO:0007669"/>
    <property type="project" value="UniProtKB-KW"/>
</dbReference>
<evidence type="ECO:0000313" key="5">
    <source>
        <dbReference type="EMBL" id="CAD8309414.1"/>
    </source>
</evidence>
<dbReference type="PANTHER" id="PTHR48105">
    <property type="entry name" value="THIOREDOXIN REDUCTASE 1-RELATED-RELATED"/>
    <property type="match status" value="1"/>
</dbReference>
<proteinExistence type="inferred from homology"/>
<keyword evidence="3" id="KW-0560">Oxidoreductase</keyword>
<name>A0A7R9VYQ0_9CHLO</name>
<gene>
    <name evidence="5" type="ORF">CEUR00632_LOCUS20168</name>
</gene>